<keyword evidence="6" id="KW-1185">Reference proteome</keyword>
<dbReference type="CDD" id="cd03801">
    <property type="entry name" value="GT4_PimA-like"/>
    <property type="match status" value="1"/>
</dbReference>
<proteinExistence type="inferred from homology"/>
<dbReference type="PANTHER" id="PTHR12526">
    <property type="entry name" value="GLYCOSYLTRANSFERASE"/>
    <property type="match status" value="1"/>
</dbReference>
<evidence type="ECO:0000256" key="2">
    <source>
        <dbReference type="ARBA" id="ARBA00022676"/>
    </source>
</evidence>
<sequence length="385" mass="40639">MSAVDRVALLTPANVRHRSGGTLFNRAVAAHAAALGHRVDVVPVRGLWPRPDRQAPGRVLAAAAGYRRVLVDGLIATRNPAALTALARRGVHTGLLVHLPERHGGTAQARALAAADVVVVTSAWTGRWLLAHAWPLTRRPAADLIARLVVARPGSAHPGAAARPATPPLAPSARAGSPRIACVAALTPNKNQLALVRALAETTDAAWSAEFIGSRTADPRHAARVRDAAAPLGDRVRLTGELDAGALDRRWPHIDLLVLPSTWESWGMVVTEALRHGVPALVGRGTGAAEALAGPRGSGAWRHAQRADRRVRADALPGAVVDPEADAIAAALRPWLTDPQLRTRWRDAATDTPLPGWDPATRAVLDAMRPASRTVPTRADDPFEG</sequence>
<gene>
    <name evidence="5" type="ORF">GCM10011512_01690</name>
</gene>
<comment type="similarity">
    <text evidence="1">Belongs to the glycosyltransferase group 1 family. Glycosyltransferase 4 subfamily.</text>
</comment>
<protein>
    <submittedName>
        <fullName evidence="5">Glycosyl transferase</fullName>
    </submittedName>
</protein>
<evidence type="ECO:0000256" key="1">
    <source>
        <dbReference type="ARBA" id="ARBA00009481"/>
    </source>
</evidence>
<evidence type="ECO:0000313" key="6">
    <source>
        <dbReference type="Proteomes" id="UP000597761"/>
    </source>
</evidence>
<reference evidence="6" key="1">
    <citation type="journal article" date="2019" name="Int. J. Syst. Evol. Microbiol.">
        <title>The Global Catalogue of Microorganisms (GCM) 10K type strain sequencing project: providing services to taxonomists for standard genome sequencing and annotation.</title>
        <authorList>
            <consortium name="The Broad Institute Genomics Platform"/>
            <consortium name="The Broad Institute Genome Sequencing Center for Infectious Disease"/>
            <person name="Wu L."/>
            <person name="Ma J."/>
        </authorList>
    </citation>
    <scope>NUCLEOTIDE SEQUENCE [LARGE SCALE GENOMIC DNA]</scope>
    <source>
        <strain evidence="6">CGMCC 1.15480</strain>
    </source>
</reference>
<organism evidence="5 6">
    <name type="scientific">Tersicoccus solisilvae</name>
    <dbReference type="NCBI Taxonomy" id="1882339"/>
    <lineage>
        <taxon>Bacteria</taxon>
        <taxon>Bacillati</taxon>
        <taxon>Actinomycetota</taxon>
        <taxon>Actinomycetes</taxon>
        <taxon>Micrococcales</taxon>
        <taxon>Micrococcaceae</taxon>
        <taxon>Tersicoccus</taxon>
    </lineage>
</organism>
<dbReference type="EMBL" id="BMJI01000001">
    <property type="protein sequence ID" value="GGC78747.1"/>
    <property type="molecule type" value="Genomic_DNA"/>
</dbReference>
<evidence type="ECO:0000259" key="4">
    <source>
        <dbReference type="Pfam" id="PF00534"/>
    </source>
</evidence>
<evidence type="ECO:0000313" key="5">
    <source>
        <dbReference type="EMBL" id="GGC78747.1"/>
    </source>
</evidence>
<dbReference type="Gene3D" id="3.40.50.2000">
    <property type="entry name" value="Glycogen Phosphorylase B"/>
    <property type="match status" value="1"/>
</dbReference>
<name>A0ABQ1NNL2_9MICC</name>
<evidence type="ECO:0000256" key="3">
    <source>
        <dbReference type="ARBA" id="ARBA00022679"/>
    </source>
</evidence>
<dbReference type="PANTHER" id="PTHR12526:SF640">
    <property type="entry name" value="COLANIC ACID BIOSYNTHESIS GLYCOSYLTRANSFERASE WCAL-RELATED"/>
    <property type="match status" value="1"/>
</dbReference>
<dbReference type="SUPFAM" id="SSF53756">
    <property type="entry name" value="UDP-Glycosyltransferase/glycogen phosphorylase"/>
    <property type="match status" value="1"/>
</dbReference>
<dbReference type="GO" id="GO:0016740">
    <property type="term" value="F:transferase activity"/>
    <property type="evidence" value="ECO:0007669"/>
    <property type="project" value="UniProtKB-KW"/>
</dbReference>
<comment type="caution">
    <text evidence="5">The sequence shown here is derived from an EMBL/GenBank/DDBJ whole genome shotgun (WGS) entry which is preliminary data.</text>
</comment>
<dbReference type="Pfam" id="PF00534">
    <property type="entry name" value="Glycos_transf_1"/>
    <property type="match status" value="1"/>
</dbReference>
<keyword evidence="2" id="KW-0328">Glycosyltransferase</keyword>
<feature type="domain" description="Glycosyl transferase family 1" evidence="4">
    <location>
        <begin position="176"/>
        <end position="350"/>
    </location>
</feature>
<keyword evidence="3 5" id="KW-0808">Transferase</keyword>
<dbReference type="Proteomes" id="UP000597761">
    <property type="component" value="Unassembled WGS sequence"/>
</dbReference>
<accession>A0ABQ1NNL2</accession>
<dbReference type="RefSeq" id="WP_188664908.1">
    <property type="nucleotide sequence ID" value="NZ_BMJI01000001.1"/>
</dbReference>
<dbReference type="InterPro" id="IPR001296">
    <property type="entry name" value="Glyco_trans_1"/>
</dbReference>